<dbReference type="InterPro" id="IPR000594">
    <property type="entry name" value="ThiF_NAD_FAD-bd"/>
</dbReference>
<evidence type="ECO:0000256" key="8">
    <source>
        <dbReference type="ARBA" id="ARBA00022833"/>
    </source>
</evidence>
<feature type="region of interest" description="Disordered" evidence="12">
    <location>
        <begin position="535"/>
        <end position="610"/>
    </location>
</feature>
<dbReference type="GO" id="GO:0031510">
    <property type="term" value="C:SUMO activating enzyme complex"/>
    <property type="evidence" value="ECO:0007669"/>
    <property type="project" value="TreeGrafter"/>
</dbReference>
<dbReference type="Gene3D" id="1.10.10.520">
    <property type="entry name" value="Ubiquitin activating enzymes (Uba3). Chain: B, domain 2"/>
    <property type="match status" value="1"/>
</dbReference>
<dbReference type="FunFam" id="3.50.50.80:FF:000002">
    <property type="entry name" value="SUMO-activating enzyme subunit 2"/>
    <property type="match status" value="1"/>
</dbReference>
<dbReference type="RefSeq" id="XP_026603735.1">
    <property type="nucleotide sequence ID" value="XM_026747903.1"/>
</dbReference>
<evidence type="ECO:0000256" key="12">
    <source>
        <dbReference type="SAM" id="MobiDB-lite"/>
    </source>
</evidence>
<dbReference type="CDD" id="cd01489">
    <property type="entry name" value="Uba2_SUMO"/>
    <property type="match status" value="1"/>
</dbReference>
<evidence type="ECO:0000256" key="6">
    <source>
        <dbReference type="ARBA" id="ARBA00022741"/>
    </source>
</evidence>
<feature type="domain" description="THIF-type NAD/FAD binding fold" evidence="13">
    <location>
        <begin position="15"/>
        <end position="431"/>
    </location>
</feature>
<dbReference type="UniPathway" id="UPA00886"/>
<evidence type="ECO:0000256" key="4">
    <source>
        <dbReference type="ARBA" id="ARBA00022679"/>
    </source>
</evidence>
<dbReference type="SUPFAM" id="SSF69572">
    <property type="entry name" value="Activating enzymes of the ubiquitin-like proteins"/>
    <property type="match status" value="1"/>
</dbReference>
<comment type="caution">
    <text evidence="16">The sequence shown here is derived from an EMBL/GenBank/DDBJ whole genome shotgun (WGS) entry which is preliminary data.</text>
</comment>
<keyword evidence="7" id="KW-0833">Ubl conjugation pathway</keyword>
<dbReference type="EMBL" id="PVWQ01000006">
    <property type="protein sequence ID" value="RDW79035.1"/>
    <property type="molecule type" value="Genomic_DNA"/>
</dbReference>
<evidence type="ECO:0000259" key="15">
    <source>
        <dbReference type="Pfam" id="PF14732"/>
    </source>
</evidence>
<dbReference type="InterPro" id="IPR019572">
    <property type="entry name" value="UBA_E1_SCCH"/>
</dbReference>
<dbReference type="Gene3D" id="3.10.290.20">
    <property type="entry name" value="Ubiquitin-like 2 activating enzyme e1b. Chain: B, domain 3"/>
    <property type="match status" value="1"/>
</dbReference>
<dbReference type="PROSITE" id="PS00865">
    <property type="entry name" value="UBIQUITIN_ACTIVAT_2"/>
    <property type="match status" value="1"/>
</dbReference>
<evidence type="ECO:0000256" key="7">
    <source>
        <dbReference type="ARBA" id="ARBA00022786"/>
    </source>
</evidence>
<dbReference type="OrthoDB" id="10255449at2759"/>
<evidence type="ECO:0000259" key="14">
    <source>
        <dbReference type="Pfam" id="PF10585"/>
    </source>
</evidence>
<comment type="pathway">
    <text evidence="2">Protein modification; protein sumoylation.</text>
</comment>
<feature type="active site" description="Glycyl thioester intermediate" evidence="11">
    <location>
        <position position="176"/>
    </location>
</feature>
<organism evidence="16 17">
    <name type="scientific">Aspergillus mulundensis</name>
    <dbReference type="NCBI Taxonomy" id="1810919"/>
    <lineage>
        <taxon>Eukaryota</taxon>
        <taxon>Fungi</taxon>
        <taxon>Dikarya</taxon>
        <taxon>Ascomycota</taxon>
        <taxon>Pezizomycotina</taxon>
        <taxon>Eurotiomycetes</taxon>
        <taxon>Eurotiomycetidae</taxon>
        <taxon>Eurotiales</taxon>
        <taxon>Aspergillaceae</taxon>
        <taxon>Aspergillus</taxon>
        <taxon>Aspergillus subgen. Nidulantes</taxon>
    </lineage>
</organism>
<feature type="domain" description="Ubiquitin/SUMO-activating enzyme ubiquitin-like" evidence="15">
    <location>
        <begin position="441"/>
        <end position="515"/>
    </location>
</feature>
<keyword evidence="8" id="KW-0862">Zinc</keyword>
<evidence type="ECO:0000256" key="10">
    <source>
        <dbReference type="ARBA" id="ARBA00023242"/>
    </source>
</evidence>
<dbReference type="Gene3D" id="3.50.50.80">
    <property type="entry name" value="Ubiquitin-activating enzyme E1, inactive adenylation domain, subdomain 1"/>
    <property type="match status" value="1"/>
</dbReference>
<dbReference type="Pfam" id="PF00899">
    <property type="entry name" value="ThiF"/>
    <property type="match status" value="1"/>
</dbReference>
<dbReference type="InterPro" id="IPR023318">
    <property type="entry name" value="Ub_act_enz_dom_a_sf"/>
</dbReference>
<reference evidence="16 17" key="1">
    <citation type="journal article" date="2018" name="IMA Fungus">
        <title>IMA Genome-F 9: Draft genome sequence of Annulohypoxylon stygium, Aspergillus mulundensis, Berkeleyomyces basicola (syn. Thielaviopsis basicola), Ceratocystis smalleyi, two Cercospora beticola strains, Coleophoma cylindrospora, Fusarium fracticaudum, Phialophora cf. hyalina, and Morchella septimelata.</title>
        <authorList>
            <person name="Wingfield B.D."/>
            <person name="Bills G.F."/>
            <person name="Dong Y."/>
            <person name="Huang W."/>
            <person name="Nel W.J."/>
            <person name="Swalarsk-Parry B.S."/>
            <person name="Vaghefi N."/>
            <person name="Wilken P.M."/>
            <person name="An Z."/>
            <person name="de Beer Z.W."/>
            <person name="De Vos L."/>
            <person name="Chen L."/>
            <person name="Duong T.A."/>
            <person name="Gao Y."/>
            <person name="Hammerbacher A."/>
            <person name="Kikkert J.R."/>
            <person name="Li Y."/>
            <person name="Li H."/>
            <person name="Li K."/>
            <person name="Li Q."/>
            <person name="Liu X."/>
            <person name="Ma X."/>
            <person name="Naidoo K."/>
            <person name="Pethybridge S.J."/>
            <person name="Sun J."/>
            <person name="Steenkamp E.T."/>
            <person name="van der Nest M.A."/>
            <person name="van Wyk S."/>
            <person name="Wingfield M.J."/>
            <person name="Xiong C."/>
            <person name="Yue Q."/>
            <person name="Zhang X."/>
        </authorList>
    </citation>
    <scope>NUCLEOTIDE SEQUENCE [LARGE SCALE GENOMIC DNA]</scope>
    <source>
        <strain evidence="16 17">DSM 5745</strain>
    </source>
</reference>
<evidence type="ECO:0000256" key="3">
    <source>
        <dbReference type="ARBA" id="ARBA00005673"/>
    </source>
</evidence>
<comment type="subcellular location">
    <subcellularLocation>
        <location evidence="1">Nucleus</location>
    </subcellularLocation>
</comment>
<evidence type="ECO:0000256" key="9">
    <source>
        <dbReference type="ARBA" id="ARBA00022840"/>
    </source>
</evidence>
<dbReference type="InterPro" id="IPR028077">
    <property type="entry name" value="UAE_UbL_dom"/>
</dbReference>
<keyword evidence="4" id="KW-0808">Transferase</keyword>
<dbReference type="GO" id="GO:0046872">
    <property type="term" value="F:metal ion binding"/>
    <property type="evidence" value="ECO:0007669"/>
    <property type="project" value="UniProtKB-KW"/>
</dbReference>
<keyword evidence="17" id="KW-1185">Reference proteome</keyword>
<keyword evidence="9" id="KW-0067">ATP-binding</keyword>
<evidence type="ECO:0000256" key="11">
    <source>
        <dbReference type="PROSITE-ProRule" id="PRU10132"/>
    </source>
</evidence>
<dbReference type="InterPro" id="IPR033127">
    <property type="entry name" value="UBQ-activ_enz_E1_Cys_AS"/>
</dbReference>
<evidence type="ECO:0008006" key="18">
    <source>
        <dbReference type="Google" id="ProtNLM"/>
    </source>
</evidence>
<dbReference type="PROSITE" id="PS51257">
    <property type="entry name" value="PROKAR_LIPOPROTEIN"/>
    <property type="match status" value="1"/>
</dbReference>
<comment type="similarity">
    <text evidence="3">Belongs to the ubiquitin-activating E1 family.</text>
</comment>
<sequence>MTRDTYLKRSLGTQANRIRESRVLLVGAGGIGCELLKNLLLTGFGEIHVIDLDTIDLSNLNRQFLFRPEHIKKPKALVAKDVAQKFRPSAKIEAYHANIKDSNFDVDWFATFNVVFNALDNLDARRHVNKMCLAADVPLVESGTTGFNGQVQVIKRNVTECYDCNSKEVPKTFPVCTIRSTPSQPIHCIVWAKSYLLPELFGTSEADAENLDYSEDADNVQELENLQREARALREIRQSMGSAEFAQKVFDKVFKEDIDRLRRMEDAWKTRKAPEPLDFRELEETLSSVEPGISLKDQKVWTISESLAVFKDSLDRLSNRLKTLQASKDGSAVIEFDKDDVDTLDLVTASANLRAAIFGIERKSKFDTKQMAGNIIPAIATTNAMTAGLCVLQALKVLKGDYDHAKMVFLERSGARALNSEKLNPPNPHCPVCSVAHAKIEVDLSRATLNDLVEDVLRTQLKYGEEFSISTELGLIYDPDLEDNLPKKLVDLGIKTSTFLTVIDEDEQPRVNLQLIVVVPSAPPSDESTIVLNRIPEIPRKPQAPTPPPEPETNGISNLGKRKRDVDESELNGDPPTKRVASVSISDGVDKAHPIDLSEAEGGAILIDDD</sequence>
<keyword evidence="5" id="KW-0479">Metal-binding</keyword>
<evidence type="ECO:0000313" key="17">
    <source>
        <dbReference type="Proteomes" id="UP000256690"/>
    </source>
</evidence>
<accession>A0A3D8RYC5</accession>
<dbReference type="GeneID" id="38116257"/>
<dbReference type="FunFam" id="3.40.50.720:FF:000618">
    <property type="entry name" value="SUMO-activating enzyme subunit 2"/>
    <property type="match status" value="1"/>
</dbReference>
<gene>
    <name evidence="16" type="ORF">DSM5745_05887</name>
</gene>
<dbReference type="PANTHER" id="PTHR10953:SF5">
    <property type="entry name" value="SUMO-ACTIVATING ENZYME SUBUNIT 2"/>
    <property type="match status" value="1"/>
</dbReference>
<dbReference type="GO" id="GO:0019948">
    <property type="term" value="F:SUMO activating enzyme activity"/>
    <property type="evidence" value="ECO:0007669"/>
    <property type="project" value="TreeGrafter"/>
</dbReference>
<dbReference type="Pfam" id="PF10585">
    <property type="entry name" value="UBA_E1_SCCH"/>
    <property type="match status" value="1"/>
</dbReference>
<dbReference type="Proteomes" id="UP000256690">
    <property type="component" value="Unassembled WGS sequence"/>
</dbReference>
<feature type="domain" description="Ubiquitin-activating enzyme SCCH" evidence="14">
    <location>
        <begin position="311"/>
        <end position="369"/>
    </location>
</feature>
<evidence type="ECO:0000259" key="13">
    <source>
        <dbReference type="Pfam" id="PF00899"/>
    </source>
</evidence>
<dbReference type="GO" id="GO:0005737">
    <property type="term" value="C:cytoplasm"/>
    <property type="evidence" value="ECO:0007669"/>
    <property type="project" value="TreeGrafter"/>
</dbReference>
<feature type="compositionally biased region" description="Pro residues" evidence="12">
    <location>
        <begin position="542"/>
        <end position="551"/>
    </location>
</feature>
<dbReference type="InterPro" id="IPR042449">
    <property type="entry name" value="Ub-E1_IAD_1"/>
</dbReference>
<dbReference type="STRING" id="1810919.A0A3D8RYC5"/>
<dbReference type="FunFam" id="3.10.290.20:FF:000005">
    <property type="entry name" value="Ubiquitin-activating enzyme E1-like"/>
    <property type="match status" value="1"/>
</dbReference>
<protein>
    <recommendedName>
        <fullName evidence="18">Ubiquitin-activating enzyme E1-like</fullName>
    </recommendedName>
</protein>
<evidence type="ECO:0000256" key="1">
    <source>
        <dbReference type="ARBA" id="ARBA00004123"/>
    </source>
</evidence>
<keyword evidence="6" id="KW-0547">Nucleotide-binding</keyword>
<evidence type="ECO:0000256" key="5">
    <source>
        <dbReference type="ARBA" id="ARBA00022723"/>
    </source>
</evidence>
<dbReference type="Pfam" id="PF14732">
    <property type="entry name" value="UAE_UbL"/>
    <property type="match status" value="1"/>
</dbReference>
<dbReference type="InterPro" id="IPR035985">
    <property type="entry name" value="Ubiquitin-activating_enz"/>
</dbReference>
<dbReference type="GO" id="GO:0016925">
    <property type="term" value="P:protein sumoylation"/>
    <property type="evidence" value="ECO:0007669"/>
    <property type="project" value="UniProtKB-UniPathway"/>
</dbReference>
<dbReference type="InterPro" id="IPR045886">
    <property type="entry name" value="ThiF/MoeB/HesA"/>
</dbReference>
<dbReference type="AlphaFoldDB" id="A0A3D8RYC5"/>
<evidence type="ECO:0000313" key="16">
    <source>
        <dbReference type="EMBL" id="RDW79035.1"/>
    </source>
</evidence>
<dbReference type="GO" id="GO:0016740">
    <property type="term" value="F:transferase activity"/>
    <property type="evidence" value="ECO:0007669"/>
    <property type="project" value="UniProtKB-KW"/>
</dbReference>
<name>A0A3D8RYC5_9EURO</name>
<dbReference type="PANTHER" id="PTHR10953">
    <property type="entry name" value="UBIQUITIN-ACTIVATING ENZYME E1"/>
    <property type="match status" value="1"/>
</dbReference>
<proteinExistence type="inferred from homology"/>
<dbReference type="GO" id="GO:0005524">
    <property type="term" value="F:ATP binding"/>
    <property type="evidence" value="ECO:0007669"/>
    <property type="project" value="UniProtKB-KW"/>
</dbReference>
<evidence type="ECO:0000256" key="2">
    <source>
        <dbReference type="ARBA" id="ARBA00004718"/>
    </source>
</evidence>
<keyword evidence="10" id="KW-0539">Nucleus</keyword>